<gene>
    <name evidence="2" type="ORF">GJV77_10760</name>
</gene>
<keyword evidence="2" id="KW-0808">Transferase</keyword>
<dbReference type="EMBL" id="WMJY01000024">
    <property type="protein sequence ID" value="MTH30375.1"/>
    <property type="molecule type" value="Genomic_DNA"/>
</dbReference>
<accession>A0A7K1GNC4</accession>
<sequence>MNQIKVLLASYNGSKYIVEQVKSILDQEGVVVDLEIRDDSSTDDTVDKIKKLYFGLKINVNNTGTGSAACNFLKMIELLDFKESFDYVSFADQDDLWLPQKLKSAIDLLEATNSVLYCSNLTKWDISKNVYSLLKKDYKQEKFDFLFEGGSAGCTYVFSRDFASKLQSMLKNVDYLSWSNLSHDWLVYFYARLQKLPVVIDGDSYIHYRLHGNNVHGHLNQLSFQTIKEKFNQVLDGYHKEVARQFIQLVPQGSEEYQIYSAFLGSYWKRNSMIWKYNTTLMRDKKKLIAFMFLNLLK</sequence>
<dbReference type="Pfam" id="PF00535">
    <property type="entry name" value="Glycos_transf_2"/>
    <property type="match status" value="1"/>
</dbReference>
<dbReference type="AlphaFoldDB" id="A0A7K1GNC4"/>
<dbReference type="GO" id="GO:0016740">
    <property type="term" value="F:transferase activity"/>
    <property type="evidence" value="ECO:0007669"/>
    <property type="project" value="UniProtKB-KW"/>
</dbReference>
<dbReference type="Proteomes" id="UP000488936">
    <property type="component" value="Unassembled WGS sequence"/>
</dbReference>
<comment type="caution">
    <text evidence="2">The sequence shown here is derived from an EMBL/GenBank/DDBJ whole genome shotgun (WGS) entry which is preliminary data.</text>
</comment>
<protein>
    <submittedName>
        <fullName evidence="2">Glycosyltransferase</fullName>
    </submittedName>
</protein>
<dbReference type="RefSeq" id="WP_155036359.1">
    <property type="nucleotide sequence ID" value="NZ_JBHTIG010000016.1"/>
</dbReference>
<dbReference type="InterPro" id="IPR029044">
    <property type="entry name" value="Nucleotide-diphossugar_trans"/>
</dbReference>
<dbReference type="Gene3D" id="3.90.550.10">
    <property type="entry name" value="Spore Coat Polysaccharide Biosynthesis Protein SpsA, Chain A"/>
    <property type="match status" value="1"/>
</dbReference>
<proteinExistence type="predicted"/>
<organism evidence="2 3">
    <name type="scientific">Myroides pelagicus</name>
    <dbReference type="NCBI Taxonomy" id="270914"/>
    <lineage>
        <taxon>Bacteria</taxon>
        <taxon>Pseudomonadati</taxon>
        <taxon>Bacteroidota</taxon>
        <taxon>Flavobacteriia</taxon>
        <taxon>Flavobacteriales</taxon>
        <taxon>Flavobacteriaceae</taxon>
        <taxon>Myroides</taxon>
    </lineage>
</organism>
<reference evidence="2 3" key="1">
    <citation type="journal article" date="2006" name="Int. J. Syst. Evol. Microbiol.">
        <title>Myroides pelagicus sp. nov., isolated from seawater in Thailand.</title>
        <authorList>
            <person name="Yoon J."/>
            <person name="Maneerat S."/>
            <person name="Kawai F."/>
            <person name="Yokota A."/>
        </authorList>
    </citation>
    <scope>NUCLEOTIDE SEQUENCE [LARGE SCALE GENOMIC DNA]</scope>
    <source>
        <strain evidence="2 3">SM1T</strain>
    </source>
</reference>
<feature type="domain" description="Glycosyltransferase 2-like" evidence="1">
    <location>
        <begin position="6"/>
        <end position="141"/>
    </location>
</feature>
<evidence type="ECO:0000313" key="2">
    <source>
        <dbReference type="EMBL" id="MTH30375.1"/>
    </source>
</evidence>
<keyword evidence="3" id="KW-1185">Reference proteome</keyword>
<dbReference type="InterPro" id="IPR001173">
    <property type="entry name" value="Glyco_trans_2-like"/>
</dbReference>
<dbReference type="SUPFAM" id="SSF53448">
    <property type="entry name" value="Nucleotide-diphospho-sugar transferases"/>
    <property type="match status" value="1"/>
</dbReference>
<dbReference type="OrthoDB" id="9802649at2"/>
<evidence type="ECO:0000259" key="1">
    <source>
        <dbReference type="Pfam" id="PF00535"/>
    </source>
</evidence>
<evidence type="ECO:0000313" key="3">
    <source>
        <dbReference type="Proteomes" id="UP000488936"/>
    </source>
</evidence>
<name>A0A7K1GNC4_9FLAO</name>